<comment type="similarity">
    <text evidence="1">Belongs to the UPF0065 (bug) family.</text>
</comment>
<feature type="chain" id="PRO_5046108025" description="Tripartite tricarboxylate transporter substrate binding protein" evidence="2">
    <location>
        <begin position="20"/>
        <end position="88"/>
    </location>
</feature>
<dbReference type="InterPro" id="IPR005064">
    <property type="entry name" value="BUG"/>
</dbReference>
<name>A0ABR7PXY4_9BURK</name>
<dbReference type="PANTHER" id="PTHR42928:SF5">
    <property type="entry name" value="BLR1237 PROTEIN"/>
    <property type="match status" value="1"/>
</dbReference>
<dbReference type="Proteomes" id="UP000736373">
    <property type="component" value="Unassembled WGS sequence"/>
</dbReference>
<keyword evidence="4" id="KW-1185">Reference proteome</keyword>
<dbReference type="RefSeq" id="WP_187638076.1">
    <property type="nucleotide sequence ID" value="NZ_VZQQ01000047.1"/>
</dbReference>
<reference evidence="3 4" key="1">
    <citation type="submission" date="2019-09" db="EMBL/GenBank/DDBJ databases">
        <title>Paraburkholderia podalyriae sp. nov., A South African Podalyria-associated rhizobium.</title>
        <authorList>
            <person name="Mavima L."/>
            <person name="Beukes C.W."/>
            <person name="Palmer M."/>
            <person name="De Meyer S.E."/>
            <person name="James E.K."/>
            <person name="Maluk M."/>
            <person name="Avontuur J.R."/>
            <person name="Chan W.Y."/>
            <person name="Venter S.N."/>
            <person name="Steenkamp E.T."/>
        </authorList>
    </citation>
    <scope>NUCLEOTIDE SEQUENCE [LARGE SCALE GENOMIC DNA]</scope>
    <source>
        <strain evidence="3 4">WC7.3b</strain>
    </source>
</reference>
<dbReference type="PANTHER" id="PTHR42928">
    <property type="entry name" value="TRICARBOXYLATE-BINDING PROTEIN"/>
    <property type="match status" value="1"/>
</dbReference>
<proteinExistence type="inferred from homology"/>
<evidence type="ECO:0008006" key="5">
    <source>
        <dbReference type="Google" id="ProtNLM"/>
    </source>
</evidence>
<evidence type="ECO:0000313" key="4">
    <source>
        <dbReference type="Proteomes" id="UP000736373"/>
    </source>
</evidence>
<feature type="signal peptide" evidence="2">
    <location>
        <begin position="1"/>
        <end position="19"/>
    </location>
</feature>
<keyword evidence="2" id="KW-0732">Signal</keyword>
<evidence type="ECO:0000256" key="1">
    <source>
        <dbReference type="ARBA" id="ARBA00006987"/>
    </source>
</evidence>
<accession>A0ABR7PXY4</accession>
<dbReference type="EMBL" id="VZQQ01000047">
    <property type="protein sequence ID" value="MBC8751145.1"/>
    <property type="molecule type" value="Genomic_DNA"/>
</dbReference>
<comment type="caution">
    <text evidence="3">The sequence shown here is derived from an EMBL/GenBank/DDBJ whole genome shotgun (WGS) entry which is preliminary data.</text>
</comment>
<protein>
    <recommendedName>
        <fullName evidence="5">Tripartite tricarboxylate transporter substrate binding protein</fullName>
    </recommendedName>
</protein>
<sequence length="88" mass="9073">MRNLLFLLAAPVLASQAMAAAPYPAEPIKFIVPFPVGSGTDGRGRVLDQSLPARKGQPAIVENRPNASGFMAAQATVPAVKTAGSQAE</sequence>
<dbReference type="Gene3D" id="3.40.190.150">
    <property type="entry name" value="Bordetella uptake gene, domain 1"/>
    <property type="match status" value="1"/>
</dbReference>
<organism evidence="3 4">
    <name type="scientific">Paraburkholderia podalyriae</name>
    <dbReference type="NCBI Taxonomy" id="1938811"/>
    <lineage>
        <taxon>Bacteria</taxon>
        <taxon>Pseudomonadati</taxon>
        <taxon>Pseudomonadota</taxon>
        <taxon>Betaproteobacteria</taxon>
        <taxon>Burkholderiales</taxon>
        <taxon>Burkholderiaceae</taxon>
        <taxon>Paraburkholderia</taxon>
    </lineage>
</organism>
<evidence type="ECO:0000313" key="3">
    <source>
        <dbReference type="EMBL" id="MBC8751145.1"/>
    </source>
</evidence>
<dbReference type="InterPro" id="IPR042100">
    <property type="entry name" value="Bug_dom1"/>
</dbReference>
<evidence type="ECO:0000256" key="2">
    <source>
        <dbReference type="SAM" id="SignalP"/>
    </source>
</evidence>
<gene>
    <name evidence="3" type="ORF">F6X42_32665</name>
</gene>